<feature type="transmembrane region" description="Helical" evidence="1">
    <location>
        <begin position="18"/>
        <end position="36"/>
    </location>
</feature>
<accession>A0A1R1B194</accession>
<dbReference type="EMBL" id="MRTF01000005">
    <property type="protein sequence ID" value="OME92309.1"/>
    <property type="molecule type" value="Genomic_DNA"/>
</dbReference>
<sequence>MNAHTSVRFWKDKEENRHINFLIVAVLFIISFFIVINKQLVQRKILELQIVEHFLDNALLEQNKWMQPADSLRKKSFIEDIFHKLKDMEV</sequence>
<evidence type="ECO:0000313" key="2">
    <source>
        <dbReference type="EMBL" id="OME92309.1"/>
    </source>
</evidence>
<keyword evidence="1" id="KW-1133">Transmembrane helix</keyword>
<proteinExistence type="predicted"/>
<gene>
    <name evidence="2" type="ORF">BK123_17055</name>
</gene>
<keyword evidence="1" id="KW-0812">Transmembrane</keyword>
<reference evidence="2 3" key="1">
    <citation type="submission" date="2016-11" db="EMBL/GenBank/DDBJ databases">
        <title>Paenibacillus species isolates.</title>
        <authorList>
            <person name="Beno S.M."/>
        </authorList>
    </citation>
    <scope>NUCLEOTIDE SEQUENCE [LARGE SCALE GENOMIC DNA]</scope>
    <source>
        <strain evidence="2 3">FSL F4-0100</strain>
    </source>
</reference>
<comment type="caution">
    <text evidence="2">The sequence shown here is derived from an EMBL/GenBank/DDBJ whole genome shotgun (WGS) entry which is preliminary data.</text>
</comment>
<evidence type="ECO:0000256" key="1">
    <source>
        <dbReference type="SAM" id="Phobius"/>
    </source>
</evidence>
<protein>
    <submittedName>
        <fullName evidence="2">Uncharacterized protein</fullName>
    </submittedName>
</protein>
<dbReference type="Proteomes" id="UP000187074">
    <property type="component" value="Unassembled WGS sequence"/>
</dbReference>
<name>A0A1R1B194_PAELA</name>
<organism evidence="2 3">
    <name type="scientific">Paenibacillus lautus</name>
    <name type="common">Bacillus lautus</name>
    <dbReference type="NCBI Taxonomy" id="1401"/>
    <lineage>
        <taxon>Bacteria</taxon>
        <taxon>Bacillati</taxon>
        <taxon>Bacillota</taxon>
        <taxon>Bacilli</taxon>
        <taxon>Bacillales</taxon>
        <taxon>Paenibacillaceae</taxon>
        <taxon>Paenibacillus</taxon>
    </lineage>
</organism>
<dbReference type="STRING" id="1401.BK123_17055"/>
<dbReference type="AlphaFoldDB" id="A0A1R1B194"/>
<evidence type="ECO:0000313" key="3">
    <source>
        <dbReference type="Proteomes" id="UP000187074"/>
    </source>
</evidence>
<keyword evidence="1" id="KW-0472">Membrane</keyword>